<dbReference type="SUPFAM" id="SSF55729">
    <property type="entry name" value="Acyl-CoA N-acyltransferases (Nat)"/>
    <property type="match status" value="1"/>
</dbReference>
<dbReference type="Proteomes" id="UP001275315">
    <property type="component" value="Unassembled WGS sequence"/>
</dbReference>
<keyword evidence="2" id="KW-0808">Transferase</keyword>
<dbReference type="RefSeq" id="WP_320381075.1">
    <property type="nucleotide sequence ID" value="NZ_JAWDIQ010000003.1"/>
</dbReference>
<dbReference type="PROSITE" id="PS51186">
    <property type="entry name" value="GNAT"/>
    <property type="match status" value="1"/>
</dbReference>
<dbReference type="InterPro" id="IPR000182">
    <property type="entry name" value="GNAT_dom"/>
</dbReference>
<feature type="domain" description="N-acetyltransferase" evidence="1">
    <location>
        <begin position="1"/>
        <end position="90"/>
    </location>
</feature>
<protein>
    <submittedName>
        <fullName evidence="2">GNAT family N-acetyltransferase</fullName>
        <ecNumber evidence="2">2.3.1.-</ecNumber>
    </submittedName>
</protein>
<dbReference type="GO" id="GO:0016746">
    <property type="term" value="F:acyltransferase activity"/>
    <property type="evidence" value="ECO:0007669"/>
    <property type="project" value="UniProtKB-KW"/>
</dbReference>
<dbReference type="CDD" id="cd04301">
    <property type="entry name" value="NAT_SF"/>
    <property type="match status" value="1"/>
</dbReference>
<name>A0ABU5CV11_9BACI</name>
<dbReference type="EC" id="2.3.1.-" evidence="2"/>
<accession>A0ABU5CV11</accession>
<keyword evidence="2" id="KW-0012">Acyltransferase</keyword>
<reference evidence="2 3" key="1">
    <citation type="submission" date="2023-10" db="EMBL/GenBank/DDBJ databases">
        <title>Virgibacillus soli CC-YMP-6 genome.</title>
        <authorList>
            <person name="Miliotis G."/>
            <person name="Sengupta P."/>
            <person name="Hameed A."/>
            <person name="Chuvochina M."/>
            <person name="Mcdonagh F."/>
            <person name="Simpson A.C."/>
            <person name="Singh N.K."/>
            <person name="Rekha P.D."/>
            <person name="Raman K."/>
            <person name="Hugenholtz P."/>
            <person name="Venkateswaran K."/>
        </authorList>
    </citation>
    <scope>NUCLEOTIDE SEQUENCE [LARGE SCALE GENOMIC DNA]</scope>
    <source>
        <strain evidence="2 3">CC-YMP-6</strain>
    </source>
</reference>
<dbReference type="InterPro" id="IPR016181">
    <property type="entry name" value="Acyl_CoA_acyltransferase"/>
</dbReference>
<keyword evidence="3" id="KW-1185">Reference proteome</keyword>
<evidence type="ECO:0000313" key="3">
    <source>
        <dbReference type="Proteomes" id="UP001275315"/>
    </source>
</evidence>
<gene>
    <name evidence="2" type="ORF">RWD45_18680</name>
</gene>
<proteinExistence type="predicted"/>
<evidence type="ECO:0000313" key="2">
    <source>
        <dbReference type="EMBL" id="MDY0410208.1"/>
    </source>
</evidence>
<dbReference type="Gene3D" id="3.40.630.30">
    <property type="match status" value="1"/>
</dbReference>
<sequence>MGSFLFVDEDYRKTGVGSQLMEEAAIFLKRNGRKHMFFASYAPNYIMPGIDEDAYPEAYQFLKMQGFTKLYSPIAMDRNIIDFKISKDIEELIKQRETEGYSFSLAKDKDLYEVIQFANIKFNPVIGDVQSGKGYCKVCQWNIFWWLEMVIK</sequence>
<organism evidence="2 3">
    <name type="scientific">Paracerasibacillus soli</name>
    <dbReference type="NCBI Taxonomy" id="480284"/>
    <lineage>
        <taxon>Bacteria</taxon>
        <taxon>Bacillati</taxon>
        <taxon>Bacillota</taxon>
        <taxon>Bacilli</taxon>
        <taxon>Bacillales</taxon>
        <taxon>Bacillaceae</taxon>
        <taxon>Paracerasibacillus</taxon>
    </lineage>
</organism>
<dbReference type="Pfam" id="PF00583">
    <property type="entry name" value="Acetyltransf_1"/>
    <property type="match status" value="1"/>
</dbReference>
<dbReference type="EMBL" id="JAWDIQ010000003">
    <property type="protein sequence ID" value="MDY0410208.1"/>
    <property type="molecule type" value="Genomic_DNA"/>
</dbReference>
<comment type="caution">
    <text evidence="2">The sequence shown here is derived from an EMBL/GenBank/DDBJ whole genome shotgun (WGS) entry which is preliminary data.</text>
</comment>
<evidence type="ECO:0000259" key="1">
    <source>
        <dbReference type="PROSITE" id="PS51186"/>
    </source>
</evidence>